<dbReference type="AlphaFoldDB" id="A0A2I6S2U6"/>
<dbReference type="KEGG" id="atw:C0099_00735"/>
<name>A0A2I6S2U6_9RHOO</name>
<keyword evidence="1" id="KW-0812">Transmembrane</keyword>
<evidence type="ECO:0000313" key="3">
    <source>
        <dbReference type="Proteomes" id="UP000242205"/>
    </source>
</evidence>
<reference evidence="2 3" key="1">
    <citation type="submission" date="2018-01" db="EMBL/GenBank/DDBJ databases">
        <authorList>
            <person name="Fu G.-Y."/>
        </authorList>
    </citation>
    <scope>NUCLEOTIDE SEQUENCE [LARGE SCALE GENOMIC DNA]</scope>
    <source>
        <strain evidence="2 3">SY39</strain>
    </source>
</reference>
<dbReference type="Pfam" id="PF11911">
    <property type="entry name" value="DUF3429"/>
    <property type="match status" value="1"/>
</dbReference>
<feature type="transmembrane region" description="Helical" evidence="1">
    <location>
        <begin position="129"/>
        <end position="147"/>
    </location>
</feature>
<keyword evidence="1" id="KW-0472">Membrane</keyword>
<dbReference type="PANTHER" id="PTHR15887">
    <property type="entry name" value="TRANSMEMBRANE PROTEIN 69"/>
    <property type="match status" value="1"/>
</dbReference>
<dbReference type="RefSeq" id="WP_102245660.1">
    <property type="nucleotide sequence ID" value="NZ_CP025682.1"/>
</dbReference>
<proteinExistence type="predicted"/>
<dbReference type="PANTHER" id="PTHR15887:SF1">
    <property type="entry name" value="TRANSMEMBRANE PROTEIN 69"/>
    <property type="match status" value="1"/>
</dbReference>
<evidence type="ECO:0000256" key="1">
    <source>
        <dbReference type="SAM" id="Phobius"/>
    </source>
</evidence>
<keyword evidence="3" id="KW-1185">Reference proteome</keyword>
<dbReference type="OrthoDB" id="8591832at2"/>
<dbReference type="Proteomes" id="UP000242205">
    <property type="component" value="Chromosome"/>
</dbReference>
<dbReference type="EMBL" id="CP025682">
    <property type="protein sequence ID" value="AUN93586.1"/>
    <property type="molecule type" value="Genomic_DNA"/>
</dbReference>
<dbReference type="InterPro" id="IPR021836">
    <property type="entry name" value="DUF3429"/>
</dbReference>
<feature type="transmembrane region" description="Helical" evidence="1">
    <location>
        <begin position="43"/>
        <end position="65"/>
    </location>
</feature>
<organism evidence="2 3">
    <name type="scientific">Pseudazoarcus pumilus</name>
    <dbReference type="NCBI Taxonomy" id="2067960"/>
    <lineage>
        <taxon>Bacteria</taxon>
        <taxon>Pseudomonadati</taxon>
        <taxon>Pseudomonadota</taxon>
        <taxon>Betaproteobacteria</taxon>
        <taxon>Rhodocyclales</taxon>
        <taxon>Zoogloeaceae</taxon>
        <taxon>Pseudazoarcus</taxon>
    </lineage>
</organism>
<accession>A0A2I6S2U6</accession>
<evidence type="ECO:0000313" key="2">
    <source>
        <dbReference type="EMBL" id="AUN93586.1"/>
    </source>
</evidence>
<feature type="transmembrane region" description="Helical" evidence="1">
    <location>
        <begin position="85"/>
        <end position="108"/>
    </location>
</feature>
<keyword evidence="1" id="KW-1133">Transmembrane helix</keyword>
<feature type="transmembrane region" description="Helical" evidence="1">
    <location>
        <begin position="12"/>
        <end position="31"/>
    </location>
</feature>
<sequence>MHASSTIPAPARWLGFGGLIPFIVLAAATLADSANAAMWSFALLAYGAVILSFVGALHWGFATLLQSHSDAYRGRLMAWSVVPALGAWVALLLPVRAGLLVVAALLAVHQLADMLMARHRELPAWYLHLRTPLSFGAVASLVIVAGFL</sequence>
<gene>
    <name evidence="2" type="ORF">C0099_00735</name>
</gene>
<protein>
    <submittedName>
        <fullName evidence="2">DUF3429 domain-containing protein</fullName>
    </submittedName>
</protein>